<evidence type="ECO:0000313" key="2">
    <source>
        <dbReference type="EMBL" id="TNN55334.1"/>
    </source>
</evidence>
<feature type="transmembrane region" description="Helical" evidence="1">
    <location>
        <begin position="27"/>
        <end position="46"/>
    </location>
</feature>
<keyword evidence="1" id="KW-1133">Transmembrane helix</keyword>
<evidence type="ECO:0000313" key="3">
    <source>
        <dbReference type="Proteomes" id="UP000314294"/>
    </source>
</evidence>
<keyword evidence="1" id="KW-0812">Transmembrane</keyword>
<accession>A0A4Z2GRP4</accession>
<dbReference type="AlphaFoldDB" id="A0A4Z2GRP4"/>
<reference evidence="2 3" key="1">
    <citation type="submission" date="2019-03" db="EMBL/GenBank/DDBJ databases">
        <title>First draft genome of Liparis tanakae, snailfish: a comprehensive survey of snailfish specific genes.</title>
        <authorList>
            <person name="Kim W."/>
            <person name="Song I."/>
            <person name="Jeong J.-H."/>
            <person name="Kim D."/>
            <person name="Kim S."/>
            <person name="Ryu S."/>
            <person name="Song J.Y."/>
            <person name="Lee S.K."/>
        </authorList>
    </citation>
    <scope>NUCLEOTIDE SEQUENCE [LARGE SCALE GENOMIC DNA]</scope>
    <source>
        <tissue evidence="2">Muscle</tissue>
    </source>
</reference>
<dbReference type="Proteomes" id="UP000314294">
    <property type="component" value="Unassembled WGS sequence"/>
</dbReference>
<comment type="caution">
    <text evidence="2">The sequence shown here is derived from an EMBL/GenBank/DDBJ whole genome shotgun (WGS) entry which is preliminary data.</text>
</comment>
<name>A0A4Z2GRP4_9TELE</name>
<feature type="transmembrane region" description="Helical" evidence="1">
    <location>
        <begin position="52"/>
        <end position="74"/>
    </location>
</feature>
<proteinExistence type="predicted"/>
<organism evidence="2 3">
    <name type="scientific">Liparis tanakae</name>
    <name type="common">Tanaka's snailfish</name>
    <dbReference type="NCBI Taxonomy" id="230148"/>
    <lineage>
        <taxon>Eukaryota</taxon>
        <taxon>Metazoa</taxon>
        <taxon>Chordata</taxon>
        <taxon>Craniata</taxon>
        <taxon>Vertebrata</taxon>
        <taxon>Euteleostomi</taxon>
        <taxon>Actinopterygii</taxon>
        <taxon>Neopterygii</taxon>
        <taxon>Teleostei</taxon>
        <taxon>Neoteleostei</taxon>
        <taxon>Acanthomorphata</taxon>
        <taxon>Eupercaria</taxon>
        <taxon>Perciformes</taxon>
        <taxon>Cottioidei</taxon>
        <taxon>Cottales</taxon>
        <taxon>Liparidae</taxon>
        <taxon>Liparis</taxon>
    </lineage>
</organism>
<sequence>MVVHNLFGHQGSEPSEEVAPAIKQQNLQFTAVLLAGVLAVAMYPAISVAVAVAMSVAISVAISLLSVLAMLAVLMSG</sequence>
<protein>
    <submittedName>
        <fullName evidence="2">Uncharacterized protein</fullName>
    </submittedName>
</protein>
<evidence type="ECO:0000256" key="1">
    <source>
        <dbReference type="SAM" id="Phobius"/>
    </source>
</evidence>
<keyword evidence="1" id="KW-0472">Membrane</keyword>
<keyword evidence="3" id="KW-1185">Reference proteome</keyword>
<gene>
    <name evidence="2" type="ORF">EYF80_034466</name>
</gene>
<dbReference type="EMBL" id="SRLO01000459">
    <property type="protein sequence ID" value="TNN55334.1"/>
    <property type="molecule type" value="Genomic_DNA"/>
</dbReference>